<dbReference type="SUPFAM" id="SSF52047">
    <property type="entry name" value="RNI-like"/>
    <property type="match status" value="1"/>
</dbReference>
<dbReference type="EMBL" id="AACS02000003">
    <property type="protein sequence ID" value="EFI28099.1"/>
    <property type="molecule type" value="Genomic_DNA"/>
</dbReference>
<comment type="caution">
    <text evidence="2">The sequence shown here is derived from an EMBL/GenBank/DDBJ whole genome shotgun (WGS) entry which is preliminary data.</text>
</comment>
<sequence>MGSAQTQTCSKSATQTGGFLGTDDGERNDGNVVATNASRSHSYCLNKSTQASYAATRTLGGHTQASLKDFPQELLARIFLFALERSRNNAYGRRTFSVLRSVCKSWNAVTLSNPRLWSTLTLDCILCIRLPEAREASPSRIRAWFDHAKWAPLSFQVIFCPVHRFSSDEEHSEEHPDVLSLASDDRNWSELRFCLNGLYALHSLPKLFTAVANAPYRPWKNLTTLRVSLTPSPGDSKYWPFGSRPLDFYAPNLASLRLDIRTRSPEERTISHGTLSHLTLDFDCGTELSYKSLISNLRHLPGLRSLKIRAASVPTPSKPIVTHMGVTSLTASGYPEIIRYLTLPSLKSLELAPMDFIRDCATKSENLLPIAQAFLRRSGCHLSELHIYQWHLRNSLSSQLLDGIETRYINSLSLYLNTERYRGRVSPQQAFIHRLLLLPSIRKLAIFGTAYINLHPPSFIECLEERKEGYYSSTGAQTDNSGEQIDCATLPRIDLIFAETSPFIRNLNLDLLTRASQLGVRFYVGGKEWN</sequence>
<dbReference type="InParanoid" id="D6RL59"/>
<organism evidence="2 3">
    <name type="scientific">Coprinopsis cinerea (strain Okayama-7 / 130 / ATCC MYA-4618 / FGSC 9003)</name>
    <name type="common">Inky cap fungus</name>
    <name type="synonym">Hormographiella aspergillata</name>
    <dbReference type="NCBI Taxonomy" id="240176"/>
    <lineage>
        <taxon>Eukaryota</taxon>
        <taxon>Fungi</taxon>
        <taxon>Dikarya</taxon>
        <taxon>Basidiomycota</taxon>
        <taxon>Agaricomycotina</taxon>
        <taxon>Agaricomycetes</taxon>
        <taxon>Agaricomycetidae</taxon>
        <taxon>Agaricales</taxon>
        <taxon>Agaricineae</taxon>
        <taxon>Psathyrellaceae</taxon>
        <taxon>Coprinopsis</taxon>
    </lineage>
</organism>
<dbReference type="OrthoDB" id="2269034at2759"/>
<dbReference type="KEGG" id="cci:CC1G_14126"/>
<dbReference type="VEuPathDB" id="FungiDB:CC1G_14126"/>
<dbReference type="HOGENOM" id="CLU_491767_0_0_1"/>
<feature type="region of interest" description="Disordered" evidence="1">
    <location>
        <begin position="1"/>
        <end position="30"/>
    </location>
</feature>
<evidence type="ECO:0000313" key="3">
    <source>
        <dbReference type="Proteomes" id="UP000001861"/>
    </source>
</evidence>
<dbReference type="RefSeq" id="XP_002911593.1">
    <property type="nucleotide sequence ID" value="XM_002911547.1"/>
</dbReference>
<dbReference type="Proteomes" id="UP000001861">
    <property type="component" value="Unassembled WGS sequence"/>
</dbReference>
<evidence type="ECO:0000256" key="1">
    <source>
        <dbReference type="SAM" id="MobiDB-lite"/>
    </source>
</evidence>
<gene>
    <name evidence="2" type="ORF">CC1G_14126</name>
</gene>
<name>D6RL59_COPC7</name>
<dbReference type="AlphaFoldDB" id="D6RL59"/>
<feature type="compositionally biased region" description="Polar residues" evidence="1">
    <location>
        <begin position="1"/>
        <end position="17"/>
    </location>
</feature>
<protein>
    <submittedName>
        <fullName evidence="2">Uncharacterized protein</fullName>
    </submittedName>
</protein>
<dbReference type="GeneID" id="9378989"/>
<reference evidence="2 3" key="1">
    <citation type="journal article" date="2010" name="Proc. Natl. Acad. Sci. U.S.A.">
        <title>Insights into evolution of multicellular fungi from the assembled chromosomes of the mushroom Coprinopsis cinerea (Coprinus cinereus).</title>
        <authorList>
            <person name="Stajich J.E."/>
            <person name="Wilke S.K."/>
            <person name="Ahren D."/>
            <person name="Au C.H."/>
            <person name="Birren B.W."/>
            <person name="Borodovsky M."/>
            <person name="Burns C."/>
            <person name="Canback B."/>
            <person name="Casselton L.A."/>
            <person name="Cheng C.K."/>
            <person name="Deng J."/>
            <person name="Dietrich F.S."/>
            <person name="Fargo D.C."/>
            <person name="Farman M.L."/>
            <person name="Gathman A.C."/>
            <person name="Goldberg J."/>
            <person name="Guigo R."/>
            <person name="Hoegger P.J."/>
            <person name="Hooker J.B."/>
            <person name="Huggins A."/>
            <person name="James T.Y."/>
            <person name="Kamada T."/>
            <person name="Kilaru S."/>
            <person name="Kodira C."/>
            <person name="Kues U."/>
            <person name="Kupfer D."/>
            <person name="Kwan H.S."/>
            <person name="Lomsadze A."/>
            <person name="Li W."/>
            <person name="Lilly W.W."/>
            <person name="Ma L.J."/>
            <person name="Mackey A.J."/>
            <person name="Manning G."/>
            <person name="Martin F."/>
            <person name="Muraguchi H."/>
            <person name="Natvig D.O."/>
            <person name="Palmerini H."/>
            <person name="Ramesh M.A."/>
            <person name="Rehmeyer C.J."/>
            <person name="Roe B.A."/>
            <person name="Shenoy N."/>
            <person name="Stanke M."/>
            <person name="Ter-Hovhannisyan V."/>
            <person name="Tunlid A."/>
            <person name="Velagapudi R."/>
            <person name="Vision T.J."/>
            <person name="Zeng Q."/>
            <person name="Zolan M.E."/>
            <person name="Pukkila P.J."/>
        </authorList>
    </citation>
    <scope>NUCLEOTIDE SEQUENCE [LARGE SCALE GENOMIC DNA]</scope>
    <source>
        <strain evidence="3">Okayama-7 / 130 / ATCC MYA-4618 / FGSC 9003</strain>
    </source>
</reference>
<evidence type="ECO:0000313" key="2">
    <source>
        <dbReference type="EMBL" id="EFI28099.1"/>
    </source>
</evidence>
<proteinExistence type="predicted"/>
<accession>D6RL59</accession>
<keyword evidence="3" id="KW-1185">Reference proteome</keyword>
<dbReference type="Gene3D" id="1.20.1280.50">
    <property type="match status" value="1"/>
</dbReference>